<feature type="domain" description="F5/8 type C" evidence="2">
    <location>
        <begin position="521"/>
        <end position="665"/>
    </location>
</feature>
<dbReference type="Proteomes" id="UP000670947">
    <property type="component" value="Unassembled WGS sequence"/>
</dbReference>
<feature type="domain" description="F5/8 type C" evidence="2">
    <location>
        <begin position="68"/>
        <end position="206"/>
    </location>
</feature>
<dbReference type="Pfam" id="PF00754">
    <property type="entry name" value="F5_F8_type_C"/>
    <property type="match status" value="2"/>
</dbReference>
<accession>A0ABS3W8I3</accession>
<dbReference type="PANTHER" id="PTHR45713">
    <property type="entry name" value="FTP DOMAIN-CONTAINING PROTEIN"/>
    <property type="match status" value="1"/>
</dbReference>
<dbReference type="PANTHER" id="PTHR45713:SF6">
    <property type="entry name" value="F5_8 TYPE C DOMAIN-CONTAINING PROTEIN"/>
    <property type="match status" value="1"/>
</dbReference>
<dbReference type="InterPro" id="IPR008979">
    <property type="entry name" value="Galactose-bd-like_sf"/>
</dbReference>
<sequence length="665" mass="70507">MNRAGQPIDIGFDDFADWRTAITAVSVNGTAVDAGKIHVAPGRITLDGSLFPKAGSYDVSIASKGFANTAVKQTIVTGSNVNLALRKPATTSDGAKQPGKYAVDGNKNTRWESDFSDPQFITVDLGAENVVSRVQLNWENAAGKSYTVDASADGKTWKTVYATTNGKPGPIDIGFLPVSARYVKVTGTERTTNYGYSLYDFEVYGDADGLPSAPELNADATDAAVGQPIVVTFDDDAAWRSAIAAVKLGGAALGAGQYAVSEGKLALNAALFAKAGAYTITVEAKDYADAVVRQPIADNNDPNQNPGQSPGQDPGQTNPNPLNLAFGRPTSSSPDYHRSSADAVDGRLDRRWESAFADHQWMSVDLGAAKTINRVVLNWENAYGKAYTIDVSEDGETWKTVYATENGNGGIDDLSFDPVSVRFVKMNGIARGTPYGFSLWELEVYAGDKAPLAGPALRADDADNVLGKPIELTFADDAAWRGAINAVELNGTALRADQYAVAAGKITLNAALFTEAKPYQATVQAAGYAGDSVMQAILPAANLALNKPAAASDNPLQGGERAVDGDKSTRWESAFGDPQWISVDLGSAQTVGRVLLNWENASAKAYAIEVSTDGEHWTKVYATSEGDGGIDNVFFAPVDARYVKVTGTQRNTPYGYSLFELEVYA</sequence>
<evidence type="ECO:0000256" key="1">
    <source>
        <dbReference type="SAM" id="MobiDB-lite"/>
    </source>
</evidence>
<dbReference type="Pfam" id="PF22633">
    <property type="entry name" value="F5_F8_type_C_2"/>
    <property type="match status" value="1"/>
</dbReference>
<dbReference type="InterPro" id="IPR011432">
    <property type="entry name" value="Shr-like_HID"/>
</dbReference>
<feature type="region of interest" description="Disordered" evidence="1">
    <location>
        <begin position="296"/>
        <end position="342"/>
    </location>
</feature>
<dbReference type="Gene3D" id="2.60.120.260">
    <property type="entry name" value="Galactose-binding domain-like"/>
    <property type="match status" value="3"/>
</dbReference>
<evidence type="ECO:0000313" key="4">
    <source>
        <dbReference type="Proteomes" id="UP000670947"/>
    </source>
</evidence>
<proteinExistence type="predicted"/>
<evidence type="ECO:0000259" key="2">
    <source>
        <dbReference type="PROSITE" id="PS50022"/>
    </source>
</evidence>
<gene>
    <name evidence="3" type="ORF">I8J29_10505</name>
</gene>
<evidence type="ECO:0000313" key="3">
    <source>
        <dbReference type="EMBL" id="MBO7744630.1"/>
    </source>
</evidence>
<dbReference type="PROSITE" id="PS50022">
    <property type="entry name" value="FA58C_3"/>
    <property type="match status" value="3"/>
</dbReference>
<reference evidence="3 4" key="1">
    <citation type="submission" date="2021-03" db="EMBL/GenBank/DDBJ databases">
        <title>Paenibacillus artemisicola MWE-103 whole genome sequence.</title>
        <authorList>
            <person name="Ham Y.J."/>
        </authorList>
    </citation>
    <scope>NUCLEOTIDE SEQUENCE [LARGE SCALE GENOMIC DNA]</scope>
    <source>
        <strain evidence="3 4">MWE-103</strain>
    </source>
</reference>
<organism evidence="3 4">
    <name type="scientific">Paenibacillus artemisiicola</name>
    <dbReference type="NCBI Taxonomy" id="1172618"/>
    <lineage>
        <taxon>Bacteria</taxon>
        <taxon>Bacillati</taxon>
        <taxon>Bacillota</taxon>
        <taxon>Bacilli</taxon>
        <taxon>Bacillales</taxon>
        <taxon>Paenibacillaceae</taxon>
        <taxon>Paenibacillus</taxon>
    </lineage>
</organism>
<feature type="domain" description="F5/8 type C" evidence="2">
    <location>
        <begin position="317"/>
        <end position="447"/>
    </location>
</feature>
<protein>
    <submittedName>
        <fullName evidence="3">Discoidin domain-containing protein</fullName>
    </submittedName>
</protein>
<dbReference type="Pfam" id="PF07550">
    <property type="entry name" value="Shr-like_HID"/>
    <property type="match status" value="3"/>
</dbReference>
<dbReference type="SUPFAM" id="SSF49785">
    <property type="entry name" value="Galactose-binding domain-like"/>
    <property type="match status" value="3"/>
</dbReference>
<comment type="caution">
    <text evidence="3">The sequence shown here is derived from an EMBL/GenBank/DDBJ whole genome shotgun (WGS) entry which is preliminary data.</text>
</comment>
<keyword evidence="4" id="KW-1185">Reference proteome</keyword>
<feature type="compositionally biased region" description="Polar residues" evidence="1">
    <location>
        <begin position="300"/>
        <end position="321"/>
    </location>
</feature>
<dbReference type="EMBL" id="JAGGDJ010000005">
    <property type="protein sequence ID" value="MBO7744630.1"/>
    <property type="molecule type" value="Genomic_DNA"/>
</dbReference>
<dbReference type="SMART" id="SM00231">
    <property type="entry name" value="FA58C"/>
    <property type="match status" value="3"/>
</dbReference>
<dbReference type="InterPro" id="IPR051941">
    <property type="entry name" value="BG_Antigen-Binding_Lectin"/>
</dbReference>
<name>A0ABS3W8I3_9BACL</name>
<dbReference type="InterPro" id="IPR000421">
    <property type="entry name" value="FA58C"/>
</dbReference>